<proteinExistence type="predicted"/>
<organism evidence="2 3">
    <name type="scientific">Spiroplasma citri</name>
    <dbReference type="NCBI Taxonomy" id="2133"/>
    <lineage>
        <taxon>Bacteria</taxon>
        <taxon>Bacillati</taxon>
        <taxon>Mycoplasmatota</taxon>
        <taxon>Mollicutes</taxon>
        <taxon>Entomoplasmatales</taxon>
        <taxon>Spiroplasmataceae</taxon>
        <taxon>Spiroplasma</taxon>
    </lineage>
</organism>
<reference evidence="2 3" key="1">
    <citation type="submission" date="2019-11" db="EMBL/GenBank/DDBJ databases">
        <title>Whole genome sequencing and comparative genomics analyses of five strains of Spiroplasma citri.</title>
        <authorList>
            <person name="Yokomi R."/>
            <person name="Chen J."/>
            <person name="Rattner R."/>
            <person name="Vidalakis G."/>
        </authorList>
    </citation>
    <scope>NUCLEOTIDE SEQUENCE [LARGE SCALE GENOMIC DNA]</scope>
    <source>
        <strain evidence="2 3">BR12</strain>
    </source>
</reference>
<evidence type="ECO:0000313" key="3">
    <source>
        <dbReference type="Proteomes" id="UP000464735"/>
    </source>
</evidence>
<protein>
    <submittedName>
        <fullName evidence="2">Uncharacterized protein</fullName>
    </submittedName>
</protein>
<feature type="region of interest" description="Disordered" evidence="1">
    <location>
        <begin position="144"/>
        <end position="211"/>
    </location>
</feature>
<dbReference type="EMBL" id="CP046368">
    <property type="protein sequence ID" value="QIA69737.1"/>
    <property type="molecule type" value="Genomic_DNA"/>
</dbReference>
<name>A0AAJ4EKW5_SPICI</name>
<dbReference type="RefSeq" id="WP_164106023.1">
    <property type="nucleotide sequence ID" value="NZ_CP046368.1"/>
</dbReference>
<evidence type="ECO:0000256" key="1">
    <source>
        <dbReference type="SAM" id="MobiDB-lite"/>
    </source>
</evidence>
<sequence length="211" mass="24362">MLKIKALNTSMLLFGETNQFKVINNLNYDENKVIDLSKIKYQNQEYNFKDKTKDDIFNNYIMKYIKQGFKINKLDEILKQDIDYQISLQGLNGQKININDNELQEFMKKIQENKYSELKITIYALDNSLKAVGNVLYKLINNPITENAPNKPNEIPPTEGIIPNTPNKPNGNNENNGNEENNNPNKPEKPNKLPDPNNPNGNNETGWKKVF</sequence>
<gene>
    <name evidence="2" type="ORF">GL298_10080</name>
</gene>
<feature type="compositionally biased region" description="Low complexity" evidence="1">
    <location>
        <begin position="163"/>
        <end position="185"/>
    </location>
</feature>
<evidence type="ECO:0000313" key="2">
    <source>
        <dbReference type="EMBL" id="QIA69737.1"/>
    </source>
</evidence>
<accession>A0AAJ4EKW5</accession>
<dbReference type="AlphaFoldDB" id="A0AAJ4EKW5"/>
<feature type="compositionally biased region" description="Low complexity" evidence="1">
    <location>
        <begin position="194"/>
        <end position="205"/>
    </location>
</feature>
<dbReference type="Proteomes" id="UP000464735">
    <property type="component" value="Chromosome"/>
</dbReference>